<dbReference type="RefSeq" id="WP_235660444.1">
    <property type="nucleotide sequence ID" value="NZ_JACKST010000166.1"/>
</dbReference>
<dbReference type="EMBL" id="UGQM01000001">
    <property type="protein sequence ID" value="STZ44367.1"/>
    <property type="molecule type" value="Genomic_DNA"/>
</dbReference>
<gene>
    <name evidence="2" type="primary">ripA_3</name>
    <name evidence="2" type="ORF">NCTC10742_03601</name>
</gene>
<evidence type="ECO:0000313" key="3">
    <source>
        <dbReference type="Proteomes" id="UP000254291"/>
    </source>
</evidence>
<name>A0A378SSL0_9MYCO</name>
<feature type="chain" id="PRO_5016903415" evidence="1">
    <location>
        <begin position="28"/>
        <end position="179"/>
    </location>
</feature>
<organism evidence="2 3">
    <name type="scientific">Mycolicibacterium gilvum</name>
    <dbReference type="NCBI Taxonomy" id="1804"/>
    <lineage>
        <taxon>Bacteria</taxon>
        <taxon>Bacillati</taxon>
        <taxon>Actinomycetota</taxon>
        <taxon>Actinomycetes</taxon>
        <taxon>Mycobacteriales</taxon>
        <taxon>Mycobacteriaceae</taxon>
        <taxon>Mycolicibacterium</taxon>
    </lineage>
</organism>
<dbReference type="EC" id="3.4.-.-" evidence="2"/>
<protein>
    <submittedName>
        <fullName evidence="2">NLP/P60 protein</fullName>
        <ecNumber evidence="2">3.4.-.-</ecNumber>
    </submittedName>
</protein>
<reference evidence="2 3" key="1">
    <citation type="submission" date="2018-06" db="EMBL/GenBank/DDBJ databases">
        <authorList>
            <consortium name="Pathogen Informatics"/>
            <person name="Doyle S."/>
        </authorList>
    </citation>
    <scope>NUCLEOTIDE SEQUENCE [LARGE SCALE GENOMIC DNA]</scope>
    <source>
        <strain evidence="2 3">NCTC10742</strain>
    </source>
</reference>
<dbReference type="Proteomes" id="UP000254291">
    <property type="component" value="Unassembled WGS sequence"/>
</dbReference>
<keyword evidence="1" id="KW-0732">Signal</keyword>
<sequence>MRRLTSLLTAGALASLLVLHTSGIATAAHGSEPNRDSETVAGLVAAVAEADQHVADIGADIQHKQESVNLALVEVAAARETLSETHRRLAESEKALADSQTAIDATQQSFDEFAASTYTNGPSAALPLARGPEDILSAASTQQTYVIAFSRVKDDLHRSQTERANKLSTAKAARLVLQP</sequence>
<dbReference type="GO" id="GO:0016787">
    <property type="term" value="F:hydrolase activity"/>
    <property type="evidence" value="ECO:0007669"/>
    <property type="project" value="UniProtKB-KW"/>
</dbReference>
<dbReference type="AlphaFoldDB" id="A0A378SSL0"/>
<feature type="signal peptide" evidence="1">
    <location>
        <begin position="1"/>
        <end position="27"/>
    </location>
</feature>
<proteinExistence type="predicted"/>
<accession>A0A378SSL0</accession>
<keyword evidence="2" id="KW-0378">Hydrolase</keyword>
<evidence type="ECO:0000256" key="1">
    <source>
        <dbReference type="SAM" id="SignalP"/>
    </source>
</evidence>
<evidence type="ECO:0000313" key="2">
    <source>
        <dbReference type="EMBL" id="STZ44367.1"/>
    </source>
</evidence>